<gene>
    <name evidence="10" type="ORF">ETSY1_39980</name>
</gene>
<keyword evidence="7 8" id="KW-0408">Iron</keyword>
<evidence type="ECO:0000256" key="6">
    <source>
        <dbReference type="ARBA" id="ARBA00023002"/>
    </source>
</evidence>
<evidence type="ECO:0000256" key="3">
    <source>
        <dbReference type="ARBA" id="ARBA00022723"/>
    </source>
</evidence>
<dbReference type="Pfam" id="PF00903">
    <property type="entry name" value="Glyoxalase"/>
    <property type="match status" value="1"/>
</dbReference>
<comment type="caution">
    <text evidence="10">The sequence shown here is derived from an EMBL/GenBank/DDBJ whole genome shotgun (WGS) entry which is preliminary data.</text>
</comment>
<dbReference type="PROSITE" id="PS51819">
    <property type="entry name" value="VOC"/>
    <property type="match status" value="1"/>
</dbReference>
<evidence type="ECO:0000313" key="10">
    <source>
        <dbReference type="EMBL" id="ETW93265.1"/>
    </source>
</evidence>
<keyword evidence="6 8" id="KW-0560">Oxidoreductase</keyword>
<organism evidence="10 11">
    <name type="scientific">Entotheonella factor</name>
    <dbReference type="NCBI Taxonomy" id="1429438"/>
    <lineage>
        <taxon>Bacteria</taxon>
        <taxon>Pseudomonadati</taxon>
        <taxon>Nitrospinota/Tectimicrobiota group</taxon>
        <taxon>Candidatus Tectimicrobiota</taxon>
        <taxon>Candidatus Entotheonellia</taxon>
        <taxon>Candidatus Entotheonellales</taxon>
        <taxon>Candidatus Entotheonellaceae</taxon>
        <taxon>Candidatus Entotheonella</taxon>
    </lineage>
</organism>
<reference evidence="10 11" key="1">
    <citation type="journal article" date="2014" name="Nature">
        <title>An environmental bacterial taxon with a large and distinct metabolic repertoire.</title>
        <authorList>
            <person name="Wilson M.C."/>
            <person name="Mori T."/>
            <person name="Ruckert C."/>
            <person name="Uria A.R."/>
            <person name="Helf M.J."/>
            <person name="Takada K."/>
            <person name="Gernert C."/>
            <person name="Steffens U.A."/>
            <person name="Heycke N."/>
            <person name="Schmitt S."/>
            <person name="Rinke C."/>
            <person name="Helfrich E.J."/>
            <person name="Brachmann A.O."/>
            <person name="Gurgui C."/>
            <person name="Wakimoto T."/>
            <person name="Kracht M."/>
            <person name="Crusemann M."/>
            <person name="Hentschel U."/>
            <person name="Abe I."/>
            <person name="Matsunaga S."/>
            <person name="Kalinowski J."/>
            <person name="Takeyama H."/>
            <person name="Piel J."/>
        </authorList>
    </citation>
    <scope>NUCLEOTIDE SEQUENCE [LARGE SCALE GENOMIC DNA]</scope>
    <source>
        <strain evidence="11">TSY1</strain>
    </source>
</reference>
<evidence type="ECO:0000313" key="11">
    <source>
        <dbReference type="Proteomes" id="UP000019141"/>
    </source>
</evidence>
<dbReference type="AlphaFoldDB" id="W4L6G4"/>
<dbReference type="InterPro" id="IPR000486">
    <property type="entry name" value="Xdiol_ring_cleave_dOase_1/2"/>
</dbReference>
<keyword evidence="11" id="KW-1185">Reference proteome</keyword>
<protein>
    <recommendedName>
        <fullName evidence="9">VOC domain-containing protein</fullName>
    </recommendedName>
</protein>
<keyword evidence="5 8" id="KW-0223">Dioxygenase</keyword>
<comment type="similarity">
    <text evidence="2 8">Belongs to the extradiol ring-cleavage dioxygenase family.</text>
</comment>
<dbReference type="InterPro" id="IPR050383">
    <property type="entry name" value="GlyoxalaseI/FosfomycinResist"/>
</dbReference>
<dbReference type="PANTHER" id="PTHR21366">
    <property type="entry name" value="GLYOXALASE FAMILY PROTEIN"/>
    <property type="match status" value="1"/>
</dbReference>
<proteinExistence type="inferred from homology"/>
<feature type="domain" description="VOC" evidence="9">
    <location>
        <begin position="6"/>
        <end position="133"/>
    </location>
</feature>
<dbReference type="InterPro" id="IPR029068">
    <property type="entry name" value="Glyas_Bleomycin-R_OHBP_Dase"/>
</dbReference>
<comment type="cofactor">
    <cofactor evidence="1 8">
        <name>Fe(2+)</name>
        <dbReference type="ChEBI" id="CHEBI:29033"/>
    </cofactor>
</comment>
<dbReference type="InterPro" id="IPR037523">
    <property type="entry name" value="VOC_core"/>
</dbReference>
<name>W4L6G4_ENTF1</name>
<accession>W4L6G4</accession>
<dbReference type="InterPro" id="IPR004360">
    <property type="entry name" value="Glyas_Fos-R_dOase_dom"/>
</dbReference>
<dbReference type="PROSITE" id="PS00082">
    <property type="entry name" value="EXTRADIOL_DIOXYGENAS"/>
    <property type="match status" value="1"/>
</dbReference>
<dbReference type="PANTHER" id="PTHR21366:SF14">
    <property type="entry name" value="GLYOXALASE DOMAIN-CONTAINING PROTEIN 5"/>
    <property type="match status" value="1"/>
</dbReference>
<dbReference type="EMBL" id="AZHW01001270">
    <property type="protein sequence ID" value="ETW93265.1"/>
    <property type="molecule type" value="Genomic_DNA"/>
</dbReference>
<evidence type="ECO:0000256" key="5">
    <source>
        <dbReference type="ARBA" id="ARBA00022964"/>
    </source>
</evidence>
<evidence type="ECO:0000256" key="4">
    <source>
        <dbReference type="ARBA" id="ARBA00022797"/>
    </source>
</evidence>
<dbReference type="GO" id="GO:0051213">
    <property type="term" value="F:dioxygenase activity"/>
    <property type="evidence" value="ECO:0007669"/>
    <property type="project" value="UniProtKB-KW"/>
</dbReference>
<dbReference type="Proteomes" id="UP000019141">
    <property type="component" value="Unassembled WGS sequence"/>
</dbReference>
<evidence type="ECO:0000256" key="1">
    <source>
        <dbReference type="ARBA" id="ARBA00001954"/>
    </source>
</evidence>
<keyword evidence="4 8" id="KW-0058">Aromatic hydrocarbons catabolism</keyword>
<evidence type="ECO:0000256" key="7">
    <source>
        <dbReference type="ARBA" id="ARBA00023004"/>
    </source>
</evidence>
<dbReference type="GO" id="GO:0008198">
    <property type="term" value="F:ferrous iron binding"/>
    <property type="evidence" value="ECO:0007669"/>
    <property type="project" value="InterPro"/>
</dbReference>
<evidence type="ECO:0000259" key="9">
    <source>
        <dbReference type="PROSITE" id="PS51819"/>
    </source>
</evidence>
<sequence length="138" mass="15176">MMNVIAMDHIVLNVHDMDTMLDFYINVLGLKGERIEEFGEGKVGFPSVRISADTLIDLFPMPEGSVASGPVEKRLNHFCMVIEPAEMPEVVAHLEAHGVTIDEGPATRWGAHGNATSIYFNDPEGNRIEIRHYGAADA</sequence>
<evidence type="ECO:0000256" key="2">
    <source>
        <dbReference type="ARBA" id="ARBA00008784"/>
    </source>
</evidence>
<evidence type="ECO:0000256" key="8">
    <source>
        <dbReference type="RuleBase" id="RU000683"/>
    </source>
</evidence>
<dbReference type="HOGENOM" id="CLU_046006_4_0_7"/>
<dbReference type="Gene3D" id="3.10.180.10">
    <property type="entry name" value="2,3-Dihydroxybiphenyl 1,2-Dioxygenase, domain 1"/>
    <property type="match status" value="1"/>
</dbReference>
<keyword evidence="3" id="KW-0479">Metal-binding</keyword>
<dbReference type="SUPFAM" id="SSF54593">
    <property type="entry name" value="Glyoxalase/Bleomycin resistance protein/Dihydroxybiphenyl dioxygenase"/>
    <property type="match status" value="1"/>
</dbReference>